<keyword evidence="3" id="KW-1185">Reference proteome</keyword>
<dbReference type="PANTHER" id="PTHR33594">
    <property type="entry name" value="SUPERFAMILY HYDROLASE, PUTATIVE (AFU_ORTHOLOGUE AFUA_1G03035)-RELATED"/>
    <property type="match status" value="1"/>
</dbReference>
<dbReference type="SUPFAM" id="SSF109604">
    <property type="entry name" value="HD-domain/PDEase-like"/>
    <property type="match status" value="1"/>
</dbReference>
<comment type="caution">
    <text evidence="2">The sequence shown here is derived from an EMBL/GenBank/DDBJ whole genome shotgun (WGS) entry which is preliminary data.</text>
</comment>
<evidence type="ECO:0008006" key="4">
    <source>
        <dbReference type="Google" id="ProtNLM"/>
    </source>
</evidence>
<organism evidence="2 3">
    <name type="scientific">Symbiodinium pilosum</name>
    <name type="common">Dinoflagellate</name>
    <dbReference type="NCBI Taxonomy" id="2952"/>
    <lineage>
        <taxon>Eukaryota</taxon>
        <taxon>Sar</taxon>
        <taxon>Alveolata</taxon>
        <taxon>Dinophyceae</taxon>
        <taxon>Suessiales</taxon>
        <taxon>Symbiodiniaceae</taxon>
        <taxon>Symbiodinium</taxon>
    </lineage>
</organism>
<dbReference type="Proteomes" id="UP000649617">
    <property type="component" value="Unassembled WGS sequence"/>
</dbReference>
<dbReference type="PANTHER" id="PTHR33594:SF1">
    <property type="entry name" value="HD_PDEASE DOMAIN-CONTAINING PROTEIN"/>
    <property type="match status" value="1"/>
</dbReference>
<gene>
    <name evidence="2" type="ORF">SPIL2461_LOCUS18255</name>
</gene>
<evidence type="ECO:0000313" key="2">
    <source>
        <dbReference type="EMBL" id="CAE7666558.1"/>
    </source>
</evidence>
<evidence type="ECO:0000256" key="1">
    <source>
        <dbReference type="SAM" id="MobiDB-lite"/>
    </source>
</evidence>
<reference evidence="2" key="1">
    <citation type="submission" date="2021-02" db="EMBL/GenBank/DDBJ databases">
        <authorList>
            <person name="Dougan E. K."/>
            <person name="Rhodes N."/>
            <person name="Thang M."/>
            <person name="Chan C."/>
        </authorList>
    </citation>
    <scope>NUCLEOTIDE SEQUENCE</scope>
</reference>
<accession>A0A812W553</accession>
<dbReference type="OrthoDB" id="541276at2759"/>
<protein>
    <recommendedName>
        <fullName evidence="4">HD/PDEase domain-containing protein</fullName>
    </recommendedName>
</protein>
<dbReference type="Gene3D" id="1.10.472.50">
    <property type="entry name" value="HD-domain/PDEase-like"/>
    <property type="match status" value="1"/>
</dbReference>
<proteinExistence type="predicted"/>
<dbReference type="EMBL" id="CAJNIZ010043720">
    <property type="protein sequence ID" value="CAE7666558.1"/>
    <property type="molecule type" value="Genomic_DNA"/>
</dbReference>
<evidence type="ECO:0000313" key="3">
    <source>
        <dbReference type="Proteomes" id="UP000649617"/>
    </source>
</evidence>
<name>A0A812W553_SYMPI</name>
<dbReference type="Gene3D" id="1.20.58.1910">
    <property type="match status" value="1"/>
</dbReference>
<dbReference type="AlphaFoldDB" id="A0A812W553"/>
<feature type="region of interest" description="Disordered" evidence="1">
    <location>
        <begin position="1"/>
        <end position="31"/>
    </location>
</feature>
<sequence>MARDPEDASAASPTGPPGKKPKIEEAGAEAEDPVISAARKGLQDLCAEHEVPESHGVGHALRVLEHVNKALAASTGVILQSRKQAVRLAALLHDADDRKIFKTEVSLQAANANARSIMAGAGAHTDIINEAASMIDLVSCSKNGNSVPSAALESPELLWPRWADRLEATGEIGILRCWQYNQEVGTPTVMPETPRPQTEAEVWALATNDRFERYQSSGGKSISMLDHYYDKLLRVACPPLDVVQNAYLEQEMAVRAKPLVQICLAYGRTGTIPLDEEVIGELRSRLTC</sequence>